<dbReference type="SUPFAM" id="SSF48350">
    <property type="entry name" value="GTPase activation domain, GAP"/>
    <property type="match status" value="1"/>
</dbReference>
<organism evidence="4 5">
    <name type="scientific">Galerina marginata (strain CBS 339.88)</name>
    <dbReference type="NCBI Taxonomy" id="685588"/>
    <lineage>
        <taxon>Eukaryota</taxon>
        <taxon>Fungi</taxon>
        <taxon>Dikarya</taxon>
        <taxon>Basidiomycota</taxon>
        <taxon>Agaricomycotina</taxon>
        <taxon>Agaricomycetes</taxon>
        <taxon>Agaricomycetidae</taxon>
        <taxon>Agaricales</taxon>
        <taxon>Agaricineae</taxon>
        <taxon>Strophariaceae</taxon>
        <taxon>Galerina</taxon>
    </lineage>
</organism>
<feature type="compositionally biased region" description="Basic and acidic residues" evidence="2">
    <location>
        <begin position="68"/>
        <end position="79"/>
    </location>
</feature>
<dbReference type="PANTHER" id="PTHR15228">
    <property type="entry name" value="SPERMATHECAL PHYSIOLOGY VARIANT"/>
    <property type="match status" value="1"/>
</dbReference>
<dbReference type="InterPro" id="IPR000198">
    <property type="entry name" value="RhoGAP_dom"/>
</dbReference>
<feature type="compositionally biased region" description="Polar residues" evidence="2">
    <location>
        <begin position="1"/>
        <end position="14"/>
    </location>
</feature>
<dbReference type="GO" id="GO:0007165">
    <property type="term" value="P:signal transduction"/>
    <property type="evidence" value="ECO:0007669"/>
    <property type="project" value="InterPro"/>
</dbReference>
<dbReference type="InterPro" id="IPR008936">
    <property type="entry name" value="Rho_GTPase_activation_prot"/>
</dbReference>
<feature type="region of interest" description="Disordered" evidence="2">
    <location>
        <begin position="140"/>
        <end position="178"/>
    </location>
</feature>
<evidence type="ECO:0000313" key="4">
    <source>
        <dbReference type="EMBL" id="KDR82056.1"/>
    </source>
</evidence>
<evidence type="ECO:0000259" key="3">
    <source>
        <dbReference type="PROSITE" id="PS50238"/>
    </source>
</evidence>
<dbReference type="PANTHER" id="PTHR15228:SF25">
    <property type="entry name" value="F-BAR DOMAIN-CONTAINING PROTEIN"/>
    <property type="match status" value="1"/>
</dbReference>
<dbReference type="Proteomes" id="UP000027222">
    <property type="component" value="Unassembled WGS sequence"/>
</dbReference>
<dbReference type="Pfam" id="PF00620">
    <property type="entry name" value="RhoGAP"/>
    <property type="match status" value="1"/>
</dbReference>
<feature type="compositionally biased region" description="Basic and acidic residues" evidence="2">
    <location>
        <begin position="893"/>
        <end position="903"/>
    </location>
</feature>
<dbReference type="GO" id="GO:0005938">
    <property type="term" value="C:cell cortex"/>
    <property type="evidence" value="ECO:0007669"/>
    <property type="project" value="TreeGrafter"/>
</dbReference>
<feature type="compositionally biased region" description="Low complexity" evidence="2">
    <location>
        <begin position="156"/>
        <end position="168"/>
    </location>
</feature>
<dbReference type="EMBL" id="KL142370">
    <property type="protein sequence ID" value="KDR82056.1"/>
    <property type="molecule type" value="Genomic_DNA"/>
</dbReference>
<dbReference type="Gene3D" id="1.10.555.10">
    <property type="entry name" value="Rho GTPase activation protein"/>
    <property type="match status" value="1"/>
</dbReference>
<reference evidence="5" key="1">
    <citation type="journal article" date="2014" name="Proc. Natl. Acad. Sci. U.S.A.">
        <title>Extensive sampling of basidiomycete genomes demonstrates inadequacy of the white-rot/brown-rot paradigm for wood decay fungi.</title>
        <authorList>
            <person name="Riley R."/>
            <person name="Salamov A.A."/>
            <person name="Brown D.W."/>
            <person name="Nagy L.G."/>
            <person name="Floudas D."/>
            <person name="Held B.W."/>
            <person name="Levasseur A."/>
            <person name="Lombard V."/>
            <person name="Morin E."/>
            <person name="Otillar R."/>
            <person name="Lindquist E.A."/>
            <person name="Sun H."/>
            <person name="LaButti K.M."/>
            <person name="Schmutz J."/>
            <person name="Jabbour D."/>
            <person name="Luo H."/>
            <person name="Baker S.E."/>
            <person name="Pisabarro A.G."/>
            <person name="Walton J.D."/>
            <person name="Blanchette R.A."/>
            <person name="Henrissat B."/>
            <person name="Martin F."/>
            <person name="Cullen D."/>
            <person name="Hibbett D.S."/>
            <person name="Grigoriev I.V."/>
        </authorList>
    </citation>
    <scope>NUCLEOTIDE SEQUENCE [LARGE SCALE GENOMIC DNA]</scope>
    <source>
        <strain evidence="5">CBS 339.88</strain>
    </source>
</reference>
<name>A0A067TFZ1_GALM3</name>
<feature type="region of interest" description="Disordered" evidence="2">
    <location>
        <begin position="882"/>
        <end position="903"/>
    </location>
</feature>
<dbReference type="AlphaFoldDB" id="A0A067TFZ1"/>
<dbReference type="GO" id="GO:0060237">
    <property type="term" value="P:regulation of fungal-type cell wall organization"/>
    <property type="evidence" value="ECO:0007669"/>
    <property type="project" value="TreeGrafter"/>
</dbReference>
<dbReference type="GO" id="GO:0005096">
    <property type="term" value="F:GTPase activator activity"/>
    <property type="evidence" value="ECO:0007669"/>
    <property type="project" value="UniProtKB-KW"/>
</dbReference>
<dbReference type="OrthoDB" id="79452at2759"/>
<feature type="region of interest" description="Disordered" evidence="2">
    <location>
        <begin position="513"/>
        <end position="549"/>
    </location>
</feature>
<dbReference type="PROSITE" id="PS50238">
    <property type="entry name" value="RHOGAP"/>
    <property type="match status" value="1"/>
</dbReference>
<protein>
    <recommendedName>
        <fullName evidence="3">Rho-GAP domain-containing protein</fullName>
    </recommendedName>
</protein>
<proteinExistence type="predicted"/>
<evidence type="ECO:0000256" key="2">
    <source>
        <dbReference type="SAM" id="MobiDB-lite"/>
    </source>
</evidence>
<keyword evidence="5" id="KW-1185">Reference proteome</keyword>
<dbReference type="InterPro" id="IPR051025">
    <property type="entry name" value="RhoGAP"/>
</dbReference>
<feature type="region of interest" description="Disordered" evidence="2">
    <location>
        <begin position="776"/>
        <end position="798"/>
    </location>
</feature>
<feature type="compositionally biased region" description="Polar residues" evidence="2">
    <location>
        <begin position="533"/>
        <end position="548"/>
    </location>
</feature>
<feature type="region of interest" description="Disordered" evidence="2">
    <location>
        <begin position="1"/>
        <end position="96"/>
    </location>
</feature>
<evidence type="ECO:0000256" key="1">
    <source>
        <dbReference type="ARBA" id="ARBA00022468"/>
    </source>
</evidence>
<evidence type="ECO:0000313" key="5">
    <source>
        <dbReference type="Proteomes" id="UP000027222"/>
    </source>
</evidence>
<gene>
    <name evidence="4" type="ORF">GALMADRAFT_240517</name>
</gene>
<feature type="domain" description="Rho-GAP" evidence="3">
    <location>
        <begin position="276"/>
        <end position="533"/>
    </location>
</feature>
<dbReference type="SMART" id="SM00324">
    <property type="entry name" value="RhoGAP"/>
    <property type="match status" value="1"/>
</dbReference>
<accession>A0A067TFZ1</accession>
<feature type="region of interest" description="Disordered" evidence="2">
    <location>
        <begin position="608"/>
        <end position="651"/>
    </location>
</feature>
<keyword evidence="1" id="KW-0343">GTPase activation</keyword>
<sequence length="903" mass="100113">MDITSHRSTPNLVTDLSPRNPRVHRQTGIPSIFRPSGSSNDIGDGTGKNSTKKKRSYHLLSISNLTSRVKDKHKDRDSGNDDEDDFVPPTSPRRRFVSMPQLLPSNFQQIAIENSRIAGGRGSPPIVDFTRFEDTYRGPRNGAFEGLVARQSTPKSRSSSSRMRSSSSGVKPLLKTNSASPINGLLSTDFEASTYPASERKPDPRLLLSTLQDILGFSQRIENYFNTHELLGAHQVDQLEFEEREAVKAGAAKKRKLEVPGQRGPLVVLGESLRKASIYSTTPMVLGGREHELPIVVVNCVEELYRTGIYQPNLFRTLPNRSRLLELIKIFDSEEQPPGSIIRSRSRQQSSEDNLKSQFTTIAGFGAQTSLHLESTPDICALLTTYLSALPEPILTPLVFRAIWDWCGLDQEEGAAGHGDDDHDNGITHELRRRRLSSVPLTRTYTSPTESTHILIAQLLLHLLPSAHFSLFVYLLAFFSQVVLVREENGVGVEDLGKMFGSKIFGDSLPISKDKGKAKAPSNSTLTGDDPTSDTLPVQTSDHQTSGQRWDGDSMMRWFLRRWGPISEGLFDVVDDARMGLFKRTLARRDSLGKDILSSWLSEPMRPLPVDVSPEGMDNCRPEERPVTPAKTSDPPLTHPGSPGRSKWLQRVPIPRINIVEGSPQSHSTPKSSGLMKEYCTPESPVQEADIVDQSEDDFVVLTPTPVSTVRFPLPQDNNNEENETLDITHRPGTARVVSNVDTDSTYSSLSTSSSLDERLMDVSMPTSLLDQTLPTTTTALPETSKTRTRTSHGMQTDPQAVDAFDGNPSRVTQLQPDSQQPKLVKALELITDLEKQLKDRTECLTDALRDLGRCKLDLESCQRRHHVRELEKAVAIGDVGAQYRGPQTSNAKGEDVGEVDRR</sequence>
<dbReference type="HOGENOM" id="CLU_012322_0_0_1"/>